<evidence type="ECO:0000256" key="1">
    <source>
        <dbReference type="SAM" id="Phobius"/>
    </source>
</evidence>
<feature type="transmembrane region" description="Helical" evidence="1">
    <location>
        <begin position="88"/>
        <end position="106"/>
    </location>
</feature>
<reference evidence="2 3" key="1">
    <citation type="journal article" date="2021" name="Sci. Rep.">
        <title>The distribution of antibiotic resistance genes in chicken gut microbiota commensals.</title>
        <authorList>
            <person name="Juricova H."/>
            <person name="Matiasovicova J."/>
            <person name="Kubasova T."/>
            <person name="Cejkova D."/>
            <person name="Rychlik I."/>
        </authorList>
    </citation>
    <scope>NUCLEOTIDE SEQUENCE [LARGE SCALE GENOMIC DNA]</scope>
    <source>
        <strain evidence="2 3">An435</strain>
    </source>
</reference>
<feature type="transmembrane region" description="Helical" evidence="1">
    <location>
        <begin position="37"/>
        <end position="55"/>
    </location>
</feature>
<evidence type="ECO:0000313" key="2">
    <source>
        <dbReference type="EMBL" id="MBM6818762.1"/>
    </source>
</evidence>
<keyword evidence="1" id="KW-0472">Membrane</keyword>
<sequence>MNKFINRFLNILLIVFITLLFLNQLYVIEFSIDLKNVFIFLSLIIILFIATKEILTGKSNFLKFINIVTLSSIIIGGVASVVTKQLNILIYICILFSLFQCLFELIQNKA</sequence>
<name>A0ABS2FFF4_9CLOT</name>
<organism evidence="2 3">
    <name type="scientific">Clostridium saudiense</name>
    <dbReference type="NCBI Taxonomy" id="1414720"/>
    <lineage>
        <taxon>Bacteria</taxon>
        <taxon>Bacillati</taxon>
        <taxon>Bacillota</taxon>
        <taxon>Clostridia</taxon>
        <taxon>Eubacteriales</taxon>
        <taxon>Clostridiaceae</taxon>
        <taxon>Clostridium</taxon>
    </lineage>
</organism>
<dbReference type="Proteomes" id="UP000767334">
    <property type="component" value="Unassembled WGS sequence"/>
</dbReference>
<keyword evidence="1" id="KW-0812">Transmembrane</keyword>
<dbReference type="RefSeq" id="WP_133014058.1">
    <property type="nucleotide sequence ID" value="NZ_JACJLL010000022.1"/>
</dbReference>
<evidence type="ECO:0000313" key="3">
    <source>
        <dbReference type="Proteomes" id="UP000767334"/>
    </source>
</evidence>
<keyword evidence="1" id="KW-1133">Transmembrane helix</keyword>
<gene>
    <name evidence="2" type="ORF">H6A19_05315</name>
</gene>
<feature type="transmembrane region" description="Helical" evidence="1">
    <location>
        <begin position="64"/>
        <end position="82"/>
    </location>
</feature>
<accession>A0ABS2FFF4</accession>
<dbReference type="EMBL" id="JACJLL010000022">
    <property type="protein sequence ID" value="MBM6818762.1"/>
    <property type="molecule type" value="Genomic_DNA"/>
</dbReference>
<proteinExistence type="predicted"/>
<comment type="caution">
    <text evidence="2">The sequence shown here is derived from an EMBL/GenBank/DDBJ whole genome shotgun (WGS) entry which is preliminary data.</text>
</comment>
<keyword evidence="3" id="KW-1185">Reference proteome</keyword>
<protein>
    <submittedName>
        <fullName evidence="2">Uncharacterized protein</fullName>
    </submittedName>
</protein>